<name>A0A5M9M3N3_9EURO</name>
<dbReference type="RefSeq" id="XP_033420720.1">
    <property type="nucleotide sequence ID" value="XM_033566655.1"/>
</dbReference>
<dbReference type="Proteomes" id="UP000324241">
    <property type="component" value="Unassembled WGS sequence"/>
</dbReference>
<organism evidence="2 3">
    <name type="scientific">Aspergillus tanneri</name>
    <dbReference type="NCBI Taxonomy" id="1220188"/>
    <lineage>
        <taxon>Eukaryota</taxon>
        <taxon>Fungi</taxon>
        <taxon>Dikarya</taxon>
        <taxon>Ascomycota</taxon>
        <taxon>Pezizomycotina</taxon>
        <taxon>Eurotiomycetes</taxon>
        <taxon>Eurotiomycetidae</taxon>
        <taxon>Eurotiales</taxon>
        <taxon>Aspergillaceae</taxon>
        <taxon>Aspergillus</taxon>
        <taxon>Aspergillus subgen. Circumdati</taxon>
    </lineage>
</organism>
<gene>
    <name evidence="2" type="ORF">ATNIH1004_001960</name>
</gene>
<accession>A0A5M9M3N3</accession>
<sequence>MHLHNRSRGYEQNVGLGASAAETPDNGGDRRSGIRQSSGSQRLMQKRIFRVPPGITVRSIKRQPSRDGLLLSDRDREEEPVYLPAMPGWISRSRADRAMDVSNAAEACSNSLADHSLKAGDVLAFRQEVA</sequence>
<comment type="caution">
    <text evidence="2">The sequence shown here is derived from an EMBL/GenBank/DDBJ whole genome shotgun (WGS) entry which is preliminary data.</text>
</comment>
<protein>
    <submittedName>
        <fullName evidence="2">Uncharacterized protein</fullName>
    </submittedName>
</protein>
<dbReference type="EMBL" id="QUQM01000013">
    <property type="protein sequence ID" value="KAA8641358.1"/>
    <property type="molecule type" value="Genomic_DNA"/>
</dbReference>
<reference evidence="2 3" key="1">
    <citation type="submission" date="2019-08" db="EMBL/GenBank/DDBJ databases">
        <title>The genome sequence of a newly discovered highly antifungal drug resistant Aspergillus species, Aspergillus tanneri NIH 1004.</title>
        <authorList>
            <person name="Mounaud S."/>
            <person name="Singh I."/>
            <person name="Joardar V."/>
            <person name="Pakala S."/>
            <person name="Pakala S."/>
            <person name="Venepally P."/>
            <person name="Chung J.K."/>
            <person name="Losada L."/>
            <person name="Nierman W.C."/>
        </authorList>
    </citation>
    <scope>NUCLEOTIDE SEQUENCE [LARGE SCALE GENOMIC DNA]</scope>
    <source>
        <strain evidence="2 3">NIH1004</strain>
    </source>
</reference>
<evidence type="ECO:0000256" key="1">
    <source>
        <dbReference type="SAM" id="MobiDB-lite"/>
    </source>
</evidence>
<feature type="region of interest" description="Disordered" evidence="1">
    <location>
        <begin position="1"/>
        <end position="45"/>
    </location>
</feature>
<dbReference type="AlphaFoldDB" id="A0A5M9M3N3"/>
<proteinExistence type="predicted"/>
<dbReference type="GeneID" id="54324662"/>
<evidence type="ECO:0000313" key="3">
    <source>
        <dbReference type="Proteomes" id="UP000324241"/>
    </source>
</evidence>
<evidence type="ECO:0000313" key="2">
    <source>
        <dbReference type="EMBL" id="KAA8641358.1"/>
    </source>
</evidence>